<dbReference type="GO" id="GO:0004527">
    <property type="term" value="F:exonuclease activity"/>
    <property type="evidence" value="ECO:0007669"/>
    <property type="project" value="UniProtKB-KW"/>
</dbReference>
<comment type="caution">
    <text evidence="2">The sequence shown here is derived from an EMBL/GenBank/DDBJ whole genome shotgun (WGS) entry which is preliminary data.</text>
</comment>
<keyword evidence="2" id="KW-0540">Nuclease</keyword>
<gene>
    <name evidence="2" type="ORF">C7C56_000495</name>
</gene>
<dbReference type="SUPFAM" id="SSF56219">
    <property type="entry name" value="DNase I-like"/>
    <property type="match status" value="1"/>
</dbReference>
<feature type="domain" description="Endonuclease/exonuclease/phosphatase" evidence="1">
    <location>
        <begin position="9"/>
        <end position="303"/>
    </location>
</feature>
<dbReference type="PANTHER" id="PTHR42834:SF1">
    <property type="entry name" value="ENDONUCLEASE_EXONUCLEASE_PHOSPHATASE FAMILY PROTEIN (AFU_ORTHOLOGUE AFUA_3G09210)"/>
    <property type="match status" value="1"/>
</dbReference>
<proteinExistence type="predicted"/>
<evidence type="ECO:0000313" key="3">
    <source>
        <dbReference type="Proteomes" id="UP000241421"/>
    </source>
</evidence>
<dbReference type="RefSeq" id="WP_106755549.1">
    <property type="nucleotide sequence ID" value="NZ_PXWF02000009.1"/>
</dbReference>
<dbReference type="Gene3D" id="3.60.10.10">
    <property type="entry name" value="Endonuclease/exonuclease/phosphatase"/>
    <property type="match status" value="1"/>
</dbReference>
<accession>A0A2U2I7H6</accession>
<organism evidence="2 3">
    <name type="scientific">Massilia glaciei</name>
    <dbReference type="NCBI Taxonomy" id="1524097"/>
    <lineage>
        <taxon>Bacteria</taxon>
        <taxon>Pseudomonadati</taxon>
        <taxon>Pseudomonadota</taxon>
        <taxon>Betaproteobacteria</taxon>
        <taxon>Burkholderiales</taxon>
        <taxon>Oxalobacteraceae</taxon>
        <taxon>Telluria group</taxon>
        <taxon>Massilia</taxon>
    </lineage>
</organism>
<evidence type="ECO:0000313" key="2">
    <source>
        <dbReference type="EMBL" id="PWF55703.1"/>
    </source>
</evidence>
<dbReference type="InterPro" id="IPR005135">
    <property type="entry name" value="Endo/exonuclease/phosphatase"/>
</dbReference>
<keyword evidence="2" id="KW-0378">Hydrolase</keyword>
<protein>
    <submittedName>
        <fullName evidence="2">Endonuclease/exonuclease/phosphatase</fullName>
    </submittedName>
</protein>
<dbReference type="AlphaFoldDB" id="A0A2U2I7H6"/>
<dbReference type="EMBL" id="PXWF02000009">
    <property type="protein sequence ID" value="PWF55703.1"/>
    <property type="molecule type" value="Genomic_DNA"/>
</dbReference>
<dbReference type="GO" id="GO:0004519">
    <property type="term" value="F:endonuclease activity"/>
    <property type="evidence" value="ECO:0007669"/>
    <property type="project" value="UniProtKB-KW"/>
</dbReference>
<evidence type="ECO:0000259" key="1">
    <source>
        <dbReference type="Pfam" id="PF03372"/>
    </source>
</evidence>
<keyword evidence="2" id="KW-0269">Exonuclease</keyword>
<keyword evidence="2" id="KW-0255">Endonuclease</keyword>
<dbReference type="Pfam" id="PF03372">
    <property type="entry name" value="Exo_endo_phos"/>
    <property type="match status" value="1"/>
</dbReference>
<keyword evidence="3" id="KW-1185">Reference proteome</keyword>
<name>A0A2U2I7H6_9BURK</name>
<dbReference type="OrthoDB" id="833328at2"/>
<dbReference type="Proteomes" id="UP000241421">
    <property type="component" value="Unassembled WGS sequence"/>
</dbReference>
<dbReference type="PANTHER" id="PTHR42834">
    <property type="entry name" value="ENDONUCLEASE/EXONUCLEASE/PHOSPHATASE FAMILY PROTEIN (AFU_ORTHOLOGUE AFUA_3G09210)"/>
    <property type="match status" value="1"/>
</dbReference>
<sequence>MQQEIRFATFNVCNLAPPGMRLYDNLPLLTVEEYEAKLDWTARQIDLLDADLIGFQEIFSQSVLREVIARTLHYRDAVHVGFDPDPLAERLTPSVALVSRLPLAAPATSHSAFPDGISMPADSRDPDHFARPVLHAAVVVSPDCTVDVFVLHLKSKRPDYRNGDSAEDAKLYALACLRSLIWRGTEAVALRVLLCNLAREHRRPRVVLGDFNDVADAVTTGIVMGAGGPLGERLFDAAQSQRQIDPLRNVGFSCLHEGQHSTIDHILVSEDFHGDLPNAIGEVVDVVYLNDHLVLGLPQASDHGQVLARIRLFDETRGLETSGL</sequence>
<reference evidence="2 3" key="1">
    <citation type="submission" date="2018-04" db="EMBL/GenBank/DDBJ databases">
        <title>Massilia violaceinigra sp. nov., a novel purple-pigmented bacterium isolated from Tianshan glacier, Xinjiang, China.</title>
        <authorList>
            <person name="Wang H."/>
        </authorList>
    </citation>
    <scope>NUCLEOTIDE SEQUENCE [LARGE SCALE GENOMIC DNA]</scope>
    <source>
        <strain evidence="2 3">B448-2</strain>
    </source>
</reference>
<dbReference type="InterPro" id="IPR036691">
    <property type="entry name" value="Endo/exonu/phosph_ase_sf"/>
</dbReference>